<dbReference type="CDD" id="cd24015">
    <property type="entry name" value="ASKHA_NBD_PanK-III"/>
    <property type="match status" value="1"/>
</dbReference>
<evidence type="ECO:0000256" key="16">
    <source>
        <dbReference type="HAMAP-Rule" id="MF_01274"/>
    </source>
</evidence>
<comment type="cofactor">
    <cofactor evidence="16">
        <name>NH4(+)</name>
        <dbReference type="ChEBI" id="CHEBI:28938"/>
    </cofactor>
    <cofactor evidence="16">
        <name>K(+)</name>
        <dbReference type="ChEBI" id="CHEBI:29103"/>
    </cofactor>
    <text evidence="16">A monovalent cation. Ammonium or potassium.</text>
</comment>
<feature type="active site" description="Proton acceptor" evidence="16">
    <location>
        <position position="100"/>
    </location>
</feature>
<comment type="similarity">
    <text evidence="14 16">Belongs to the type III pantothenate kinase family.</text>
</comment>
<feature type="binding site" evidence="16">
    <location>
        <position position="123"/>
    </location>
    <ligand>
        <name>ATP</name>
        <dbReference type="ChEBI" id="CHEBI:30616"/>
    </ligand>
</feature>
<evidence type="ECO:0000256" key="7">
    <source>
        <dbReference type="ARBA" id="ARBA00022490"/>
    </source>
</evidence>
<evidence type="ECO:0000256" key="8">
    <source>
        <dbReference type="ARBA" id="ARBA00022679"/>
    </source>
</evidence>
<comment type="pathway">
    <text evidence="4 16">Cofactor biosynthesis; coenzyme A biosynthesis; CoA from (R)-pantothenate: step 1/5.</text>
</comment>
<dbReference type="SUPFAM" id="SSF53067">
    <property type="entry name" value="Actin-like ATPase domain"/>
    <property type="match status" value="2"/>
</dbReference>
<feature type="binding site" evidence="16">
    <location>
        <position position="91"/>
    </location>
    <ligand>
        <name>substrate</name>
    </ligand>
</feature>
<evidence type="ECO:0000256" key="3">
    <source>
        <dbReference type="ARBA" id="ARBA00004496"/>
    </source>
</evidence>
<gene>
    <name evidence="16 17" type="primary">coaX</name>
    <name evidence="17" type="ORF">GCM10011357_37970</name>
</gene>
<evidence type="ECO:0000256" key="11">
    <source>
        <dbReference type="ARBA" id="ARBA00022840"/>
    </source>
</evidence>
<dbReference type="GO" id="GO:0016301">
    <property type="term" value="F:kinase activity"/>
    <property type="evidence" value="ECO:0007669"/>
    <property type="project" value="UniProtKB-KW"/>
</dbReference>
<evidence type="ECO:0000256" key="4">
    <source>
        <dbReference type="ARBA" id="ARBA00005225"/>
    </source>
</evidence>
<comment type="subcellular location">
    <subcellularLocation>
        <location evidence="3 16">Cytoplasm</location>
    </subcellularLocation>
</comment>
<comment type="cofactor">
    <cofactor evidence="2">
        <name>K(+)</name>
        <dbReference type="ChEBI" id="CHEBI:29103"/>
    </cofactor>
</comment>
<keyword evidence="12 16" id="KW-0630">Potassium</keyword>
<evidence type="ECO:0000256" key="1">
    <source>
        <dbReference type="ARBA" id="ARBA00001206"/>
    </source>
</evidence>
<sequence length="244" mass="27194">MSERIPEYLCLDIGNSRVKYAMVTKREVTDTGILTDQNHLQQLLVKSEGVYIASVGQTEYVAELIKVIQSSNCRYELLSTSTQVQAIAVAYNNPAKLGLDRWLAMLGARRFSSRPFAVLDIGTAITCDFVDVGGQHLGGWICPGIQLMRQSLAKNTARVTTNQQQWYVGDIGKDTEECVDSGCLVMAKGIIDRADLWMKNQFSDYDLFICGGDCDLLLPEFVSGIRHIPDIIFYGMMQFISEKA</sequence>
<dbReference type="Proteomes" id="UP000614272">
    <property type="component" value="Unassembled WGS sequence"/>
</dbReference>
<dbReference type="Gene3D" id="3.30.420.40">
    <property type="match status" value="2"/>
</dbReference>
<keyword evidence="16" id="KW-0479">Metal-binding</keyword>
<feature type="binding site" evidence="16">
    <location>
        <position position="120"/>
    </location>
    <ligand>
        <name>K(+)</name>
        <dbReference type="ChEBI" id="CHEBI:29103"/>
    </ligand>
</feature>
<feature type="binding site" evidence="16">
    <location>
        <begin position="12"/>
        <end position="19"/>
    </location>
    <ligand>
        <name>ATP</name>
        <dbReference type="ChEBI" id="CHEBI:30616"/>
    </ligand>
</feature>
<keyword evidence="7 16" id="KW-0963">Cytoplasm</keyword>
<keyword evidence="9 16" id="KW-0547">Nucleotide-binding</keyword>
<evidence type="ECO:0000256" key="12">
    <source>
        <dbReference type="ARBA" id="ARBA00022958"/>
    </source>
</evidence>
<evidence type="ECO:0000313" key="18">
    <source>
        <dbReference type="Proteomes" id="UP000614272"/>
    </source>
</evidence>
<protein>
    <recommendedName>
        <fullName evidence="15 16">Type III pantothenate kinase</fullName>
        <ecNumber evidence="6 16">2.7.1.33</ecNumber>
    </recommendedName>
    <alternativeName>
        <fullName evidence="16">PanK-III</fullName>
    </alternativeName>
    <alternativeName>
        <fullName evidence="16">Pantothenic acid kinase</fullName>
    </alternativeName>
</protein>
<proteinExistence type="inferred from homology"/>
<organism evidence="17 18">
    <name type="scientific">Lacimicrobium alkaliphilum</name>
    <dbReference type="NCBI Taxonomy" id="1526571"/>
    <lineage>
        <taxon>Bacteria</taxon>
        <taxon>Pseudomonadati</taxon>
        <taxon>Pseudomonadota</taxon>
        <taxon>Gammaproteobacteria</taxon>
        <taxon>Alteromonadales</taxon>
        <taxon>Alteromonadaceae</taxon>
        <taxon>Lacimicrobium</taxon>
    </lineage>
</organism>
<evidence type="ECO:0000256" key="13">
    <source>
        <dbReference type="ARBA" id="ARBA00022993"/>
    </source>
</evidence>
<comment type="catalytic activity">
    <reaction evidence="1 16">
        <text>(R)-pantothenate + ATP = (R)-4'-phosphopantothenate + ADP + H(+)</text>
        <dbReference type="Rhea" id="RHEA:16373"/>
        <dbReference type="ChEBI" id="CHEBI:10986"/>
        <dbReference type="ChEBI" id="CHEBI:15378"/>
        <dbReference type="ChEBI" id="CHEBI:29032"/>
        <dbReference type="ChEBI" id="CHEBI:30616"/>
        <dbReference type="ChEBI" id="CHEBI:456216"/>
        <dbReference type="EC" id="2.7.1.33"/>
    </reaction>
</comment>
<evidence type="ECO:0000256" key="9">
    <source>
        <dbReference type="ARBA" id="ARBA00022741"/>
    </source>
</evidence>
<dbReference type="PANTHER" id="PTHR34265:SF1">
    <property type="entry name" value="TYPE III PANTOTHENATE KINASE"/>
    <property type="match status" value="1"/>
</dbReference>
<evidence type="ECO:0000256" key="6">
    <source>
        <dbReference type="ARBA" id="ARBA00012102"/>
    </source>
</evidence>
<keyword evidence="11 16" id="KW-0067">ATP-binding</keyword>
<feature type="binding site" evidence="16">
    <location>
        <position position="175"/>
    </location>
    <ligand>
        <name>substrate</name>
    </ligand>
</feature>
<comment type="subunit">
    <text evidence="5 16">Homodimer.</text>
</comment>
<keyword evidence="18" id="KW-1185">Reference proteome</keyword>
<name>A0ABQ1RVF7_9ALTE</name>
<comment type="caution">
    <text evidence="17">The sequence shown here is derived from an EMBL/GenBank/DDBJ whole genome shotgun (WGS) entry which is preliminary data.</text>
</comment>
<reference evidence="18" key="1">
    <citation type="journal article" date="2019" name="Int. J. Syst. Evol. Microbiol.">
        <title>The Global Catalogue of Microorganisms (GCM) 10K type strain sequencing project: providing services to taxonomists for standard genome sequencing and annotation.</title>
        <authorList>
            <consortium name="The Broad Institute Genomics Platform"/>
            <consortium name="The Broad Institute Genome Sequencing Center for Infectious Disease"/>
            <person name="Wu L."/>
            <person name="Ma J."/>
        </authorList>
    </citation>
    <scope>NUCLEOTIDE SEQUENCE [LARGE SCALE GENOMIC DNA]</scope>
    <source>
        <strain evidence="18">CGMCC 1.12923</strain>
    </source>
</reference>
<keyword evidence="10 16" id="KW-0418">Kinase</keyword>
<keyword evidence="8 16" id="KW-0808">Transferase</keyword>
<evidence type="ECO:0000256" key="15">
    <source>
        <dbReference type="ARBA" id="ARBA00040883"/>
    </source>
</evidence>
<dbReference type="InterPro" id="IPR004619">
    <property type="entry name" value="Type_III_PanK"/>
</dbReference>
<comment type="function">
    <text evidence="16">Catalyzes the phosphorylation of pantothenate (Pan), the first step in CoA biosynthesis.</text>
</comment>
<evidence type="ECO:0000256" key="2">
    <source>
        <dbReference type="ARBA" id="ARBA00001958"/>
    </source>
</evidence>
<evidence type="ECO:0000256" key="5">
    <source>
        <dbReference type="ARBA" id="ARBA00011738"/>
    </source>
</evidence>
<dbReference type="RefSeq" id="WP_099036665.1">
    <property type="nucleotide sequence ID" value="NZ_BMGJ01000026.1"/>
</dbReference>
<evidence type="ECO:0000256" key="14">
    <source>
        <dbReference type="ARBA" id="ARBA00038036"/>
    </source>
</evidence>
<evidence type="ECO:0000313" key="17">
    <source>
        <dbReference type="EMBL" id="GGD79388.1"/>
    </source>
</evidence>
<dbReference type="NCBIfam" id="TIGR00671">
    <property type="entry name" value="baf"/>
    <property type="match status" value="1"/>
</dbReference>
<dbReference type="PANTHER" id="PTHR34265">
    <property type="entry name" value="TYPE III PANTOTHENATE KINASE"/>
    <property type="match status" value="1"/>
</dbReference>
<dbReference type="EC" id="2.7.1.33" evidence="6 16"/>
<dbReference type="HAMAP" id="MF_01274">
    <property type="entry name" value="Pantothen_kinase_3"/>
    <property type="match status" value="1"/>
</dbReference>
<evidence type="ECO:0000256" key="10">
    <source>
        <dbReference type="ARBA" id="ARBA00022777"/>
    </source>
</evidence>
<accession>A0ABQ1RVF7</accession>
<dbReference type="Pfam" id="PF03309">
    <property type="entry name" value="Pan_kinase"/>
    <property type="match status" value="1"/>
</dbReference>
<dbReference type="EMBL" id="BMGJ01000026">
    <property type="protein sequence ID" value="GGD79388.1"/>
    <property type="molecule type" value="Genomic_DNA"/>
</dbReference>
<feature type="binding site" evidence="16">
    <location>
        <begin position="98"/>
        <end position="101"/>
    </location>
    <ligand>
        <name>substrate</name>
    </ligand>
</feature>
<keyword evidence="13 16" id="KW-0173">Coenzyme A biosynthesis</keyword>
<dbReference type="InterPro" id="IPR043129">
    <property type="entry name" value="ATPase_NBD"/>
</dbReference>